<feature type="domain" description="C2H2-type" evidence="3">
    <location>
        <begin position="112"/>
        <end position="140"/>
    </location>
</feature>
<sequence length="394" mass="45914">MAKDYSSQHNHIAFENIEAPLDSSIQQQNDNNRDSFVCIGCDTSLPTHSKLHLHLISEHSNNPELDCCPYCSWSKEFVIEEHYCRLCLKYVEDLEKHEFDHYRDKLGDDALVECPNCYRTFTTVEQMKAHNVAIHSIHRIYSHQRCFVCSKLFLGRNVRDQHIITHFKSISEAVMENVEELHRHLGENLMSNQCPLCRYVMSTRKSFRHHLIFQHILRDEGALSVLIGSRKACIKECSLVRMLLSSPELLWKRGPLKTLAFPNIDTQEPSPFKKRKLKNEKKLQNSRQSLNSNNDAPQILVNNESPKITETNKTERQEICILTNIKAEQCETAAIELSEKDEPNWMKLKNLLIDKCLERVSNTKFRCKICGENYNRQFSFEVHVAEKHLHVALQ</sequence>
<dbReference type="PROSITE" id="PS00028">
    <property type="entry name" value="ZINC_FINGER_C2H2_1"/>
    <property type="match status" value="4"/>
</dbReference>
<feature type="compositionally biased region" description="Low complexity" evidence="2">
    <location>
        <begin position="285"/>
        <end position="294"/>
    </location>
</feature>
<dbReference type="GO" id="GO:0008270">
    <property type="term" value="F:zinc ion binding"/>
    <property type="evidence" value="ECO:0007669"/>
    <property type="project" value="UniProtKB-KW"/>
</dbReference>
<evidence type="ECO:0000259" key="3">
    <source>
        <dbReference type="PROSITE" id="PS50157"/>
    </source>
</evidence>
<proteinExistence type="predicted"/>
<name>A0AAD4NFW0_9BILA</name>
<accession>A0AAD4NFW0</accession>
<gene>
    <name evidence="4" type="ORF">DdX_01577</name>
</gene>
<comment type="caution">
    <text evidence="4">The sequence shown here is derived from an EMBL/GenBank/DDBJ whole genome shotgun (WGS) entry which is preliminary data.</text>
</comment>
<keyword evidence="5" id="KW-1185">Reference proteome</keyword>
<evidence type="ECO:0000256" key="1">
    <source>
        <dbReference type="PROSITE-ProRule" id="PRU00042"/>
    </source>
</evidence>
<feature type="domain" description="C2H2-type" evidence="3">
    <location>
        <begin position="365"/>
        <end position="394"/>
    </location>
</feature>
<protein>
    <submittedName>
        <fullName evidence="4">Zinc finger, C2H2 type</fullName>
    </submittedName>
</protein>
<organism evidence="4 5">
    <name type="scientific">Ditylenchus destructor</name>
    <dbReference type="NCBI Taxonomy" id="166010"/>
    <lineage>
        <taxon>Eukaryota</taxon>
        <taxon>Metazoa</taxon>
        <taxon>Ecdysozoa</taxon>
        <taxon>Nematoda</taxon>
        <taxon>Chromadorea</taxon>
        <taxon>Rhabditida</taxon>
        <taxon>Tylenchina</taxon>
        <taxon>Tylenchomorpha</taxon>
        <taxon>Sphaerularioidea</taxon>
        <taxon>Anguinidae</taxon>
        <taxon>Anguininae</taxon>
        <taxon>Ditylenchus</taxon>
    </lineage>
</organism>
<reference evidence="4" key="1">
    <citation type="submission" date="2022-01" db="EMBL/GenBank/DDBJ databases">
        <title>Genome Sequence Resource for Two Populations of Ditylenchus destructor, the Migratory Endoparasitic Phytonematode.</title>
        <authorList>
            <person name="Zhang H."/>
            <person name="Lin R."/>
            <person name="Xie B."/>
        </authorList>
    </citation>
    <scope>NUCLEOTIDE SEQUENCE</scope>
    <source>
        <strain evidence="4">BazhouSP</strain>
    </source>
</reference>
<evidence type="ECO:0000256" key="2">
    <source>
        <dbReference type="SAM" id="MobiDB-lite"/>
    </source>
</evidence>
<dbReference type="Proteomes" id="UP001201812">
    <property type="component" value="Unassembled WGS sequence"/>
</dbReference>
<dbReference type="SMART" id="SM00355">
    <property type="entry name" value="ZnF_C2H2"/>
    <property type="match status" value="5"/>
</dbReference>
<keyword evidence="1" id="KW-0479">Metal-binding</keyword>
<keyword evidence="1" id="KW-0863">Zinc-finger</keyword>
<dbReference type="InterPro" id="IPR013087">
    <property type="entry name" value="Znf_C2H2_type"/>
</dbReference>
<evidence type="ECO:0000313" key="4">
    <source>
        <dbReference type="EMBL" id="KAI1729342.1"/>
    </source>
</evidence>
<feature type="region of interest" description="Disordered" evidence="2">
    <location>
        <begin position="277"/>
        <end position="308"/>
    </location>
</feature>
<keyword evidence="1" id="KW-0862">Zinc</keyword>
<dbReference type="EMBL" id="JAKKPZ010000001">
    <property type="protein sequence ID" value="KAI1729342.1"/>
    <property type="molecule type" value="Genomic_DNA"/>
</dbReference>
<dbReference type="AlphaFoldDB" id="A0AAD4NFW0"/>
<evidence type="ECO:0000313" key="5">
    <source>
        <dbReference type="Proteomes" id="UP001201812"/>
    </source>
</evidence>
<dbReference type="PROSITE" id="PS50157">
    <property type="entry name" value="ZINC_FINGER_C2H2_2"/>
    <property type="match status" value="2"/>
</dbReference>